<reference evidence="2" key="1">
    <citation type="submission" date="2020-03" db="EMBL/GenBank/DDBJ databases">
        <authorList>
            <person name="Weist P."/>
        </authorList>
    </citation>
    <scope>NUCLEOTIDE SEQUENCE</scope>
</reference>
<gene>
    <name evidence="2" type="ORF">PLEPLA_LOCUS38408</name>
</gene>
<feature type="region of interest" description="Disordered" evidence="1">
    <location>
        <begin position="1"/>
        <end position="42"/>
    </location>
</feature>
<evidence type="ECO:0000313" key="3">
    <source>
        <dbReference type="Proteomes" id="UP001153269"/>
    </source>
</evidence>
<evidence type="ECO:0000256" key="1">
    <source>
        <dbReference type="SAM" id="MobiDB-lite"/>
    </source>
</evidence>
<comment type="caution">
    <text evidence="2">The sequence shown here is derived from an EMBL/GenBank/DDBJ whole genome shotgun (WGS) entry which is preliminary data.</text>
</comment>
<proteinExistence type="predicted"/>
<feature type="compositionally biased region" description="Polar residues" evidence="1">
    <location>
        <begin position="82"/>
        <end position="91"/>
    </location>
</feature>
<dbReference type="EMBL" id="CADEAL010004064">
    <property type="protein sequence ID" value="CAB1450716.1"/>
    <property type="molecule type" value="Genomic_DNA"/>
</dbReference>
<organism evidence="2 3">
    <name type="scientific">Pleuronectes platessa</name>
    <name type="common">European plaice</name>
    <dbReference type="NCBI Taxonomy" id="8262"/>
    <lineage>
        <taxon>Eukaryota</taxon>
        <taxon>Metazoa</taxon>
        <taxon>Chordata</taxon>
        <taxon>Craniata</taxon>
        <taxon>Vertebrata</taxon>
        <taxon>Euteleostomi</taxon>
        <taxon>Actinopterygii</taxon>
        <taxon>Neopterygii</taxon>
        <taxon>Teleostei</taxon>
        <taxon>Neoteleostei</taxon>
        <taxon>Acanthomorphata</taxon>
        <taxon>Carangaria</taxon>
        <taxon>Pleuronectiformes</taxon>
        <taxon>Pleuronectoidei</taxon>
        <taxon>Pleuronectidae</taxon>
        <taxon>Pleuronectes</taxon>
    </lineage>
</organism>
<accession>A0A9N7VLV3</accession>
<protein>
    <submittedName>
        <fullName evidence="2">Uncharacterized protein</fullName>
    </submittedName>
</protein>
<dbReference type="AlphaFoldDB" id="A0A9N7VLV3"/>
<sequence>MDLTSGQDRAAPHEQQQHQGTGGKNQTDNGTRQWNGTDKSPRCVKSIKVEYKLRGGSERHSDHTDDCGNMFKITTIDGCVPNQGTRPSTASFKDRSCHRGATGDCPIPKGPLNVIRERQRLQKAEKILGKPIPEFIADSCLRFKRKGKRVNGRR</sequence>
<feature type="compositionally biased region" description="Polar residues" evidence="1">
    <location>
        <begin position="24"/>
        <end position="38"/>
    </location>
</feature>
<feature type="region of interest" description="Disordered" evidence="1">
    <location>
        <begin position="81"/>
        <end position="111"/>
    </location>
</feature>
<name>A0A9N7VLV3_PLEPL</name>
<dbReference type="Proteomes" id="UP001153269">
    <property type="component" value="Unassembled WGS sequence"/>
</dbReference>
<evidence type="ECO:0000313" key="2">
    <source>
        <dbReference type="EMBL" id="CAB1450716.1"/>
    </source>
</evidence>
<keyword evidence="3" id="KW-1185">Reference proteome</keyword>